<gene>
    <name evidence="2" type="ORF">SAMN05444273_102120</name>
</gene>
<dbReference type="InterPro" id="IPR007138">
    <property type="entry name" value="ABM_dom"/>
</dbReference>
<dbReference type="PANTHER" id="PTHR33336">
    <property type="entry name" value="QUINOL MONOOXYGENASE YGIN-RELATED"/>
    <property type="match status" value="1"/>
</dbReference>
<dbReference type="InterPro" id="IPR011008">
    <property type="entry name" value="Dimeric_a/b-barrel"/>
</dbReference>
<protein>
    <submittedName>
        <fullName evidence="2">Quinol monooxygenase YgiN</fullName>
    </submittedName>
</protein>
<dbReference type="GO" id="GO:0005829">
    <property type="term" value="C:cytosol"/>
    <property type="evidence" value="ECO:0007669"/>
    <property type="project" value="TreeGrafter"/>
</dbReference>
<keyword evidence="2" id="KW-0503">Monooxygenase</keyword>
<dbReference type="SUPFAM" id="SSF54909">
    <property type="entry name" value="Dimeric alpha+beta barrel"/>
    <property type="match status" value="1"/>
</dbReference>
<dbReference type="InterPro" id="IPR050744">
    <property type="entry name" value="AI-2_Isomerase_LsrG"/>
</dbReference>
<accession>A0A1M4V4A5</accession>
<evidence type="ECO:0000259" key="1">
    <source>
        <dbReference type="PROSITE" id="PS51725"/>
    </source>
</evidence>
<evidence type="ECO:0000313" key="2">
    <source>
        <dbReference type="EMBL" id="SHE63816.1"/>
    </source>
</evidence>
<dbReference type="GO" id="GO:0004497">
    <property type="term" value="F:monooxygenase activity"/>
    <property type="evidence" value="ECO:0007669"/>
    <property type="project" value="UniProtKB-KW"/>
</dbReference>
<dbReference type="RefSeq" id="WP_073141668.1">
    <property type="nucleotide sequence ID" value="NZ_FQUV01000002.1"/>
</dbReference>
<evidence type="ECO:0000313" key="3">
    <source>
        <dbReference type="Proteomes" id="UP000184144"/>
    </source>
</evidence>
<dbReference type="Gene3D" id="3.30.70.100">
    <property type="match status" value="1"/>
</dbReference>
<name>A0A1M4V4A5_9RHOB</name>
<reference evidence="3" key="1">
    <citation type="submission" date="2016-11" db="EMBL/GenBank/DDBJ databases">
        <authorList>
            <person name="Varghese N."/>
            <person name="Submissions S."/>
        </authorList>
    </citation>
    <scope>NUCLEOTIDE SEQUENCE [LARGE SCALE GENOMIC DNA]</scope>
    <source>
        <strain evidence="3">DSM 100566</strain>
    </source>
</reference>
<feature type="domain" description="ABM" evidence="1">
    <location>
        <begin position="2"/>
        <end position="91"/>
    </location>
</feature>
<keyword evidence="3" id="KW-1185">Reference proteome</keyword>
<dbReference type="Pfam" id="PF03992">
    <property type="entry name" value="ABM"/>
    <property type="match status" value="1"/>
</dbReference>
<dbReference type="PROSITE" id="PS51725">
    <property type="entry name" value="ABM"/>
    <property type="match status" value="1"/>
</dbReference>
<dbReference type="PANTHER" id="PTHR33336:SF1">
    <property type="entry name" value="(4S)-4-HYDROXY-5-PHOSPHONOOXYPENTANE-2,3-DIONE ISOMERASE"/>
    <property type="match status" value="1"/>
</dbReference>
<proteinExistence type="predicted"/>
<dbReference type="Proteomes" id="UP000184144">
    <property type="component" value="Unassembled WGS sequence"/>
</dbReference>
<organism evidence="2 3">
    <name type="scientific">Litoreibacter ascidiaceicola</name>
    <dbReference type="NCBI Taxonomy" id="1486859"/>
    <lineage>
        <taxon>Bacteria</taxon>
        <taxon>Pseudomonadati</taxon>
        <taxon>Pseudomonadota</taxon>
        <taxon>Alphaproteobacteria</taxon>
        <taxon>Rhodobacterales</taxon>
        <taxon>Roseobacteraceae</taxon>
        <taxon>Litoreibacter</taxon>
    </lineage>
</organism>
<sequence>MFALAVTFDIVPADLDAFKAAMLINAKASLSTEPGCRQFDVCMDPERPYEIFLYEIYDDEAAFDAHTKTAHYATLQSTTKGMVKDKNVRFFKEVHQ</sequence>
<dbReference type="EMBL" id="FQUV01000002">
    <property type="protein sequence ID" value="SHE63816.1"/>
    <property type="molecule type" value="Genomic_DNA"/>
</dbReference>
<dbReference type="AlphaFoldDB" id="A0A1M4V4A5"/>
<dbReference type="STRING" id="1486859.SAMN05444273_102120"/>
<keyword evidence="2" id="KW-0560">Oxidoreductase</keyword>